<dbReference type="Proteomes" id="UP000198816">
    <property type="component" value="Unassembled WGS sequence"/>
</dbReference>
<dbReference type="Gene3D" id="2.10.70.10">
    <property type="entry name" value="Complement Module, domain 1"/>
    <property type="match status" value="1"/>
</dbReference>
<organism evidence="2 3">
    <name type="scientific">Thiocapsa roseopersicina</name>
    <dbReference type="NCBI Taxonomy" id="1058"/>
    <lineage>
        <taxon>Bacteria</taxon>
        <taxon>Pseudomonadati</taxon>
        <taxon>Pseudomonadota</taxon>
        <taxon>Gammaproteobacteria</taxon>
        <taxon>Chromatiales</taxon>
        <taxon>Chromatiaceae</taxon>
        <taxon>Thiocapsa</taxon>
    </lineage>
</organism>
<dbReference type="EMBL" id="FNNZ01000002">
    <property type="protein sequence ID" value="SDW19958.1"/>
    <property type="molecule type" value="Genomic_DNA"/>
</dbReference>
<dbReference type="OrthoDB" id="7870498at2"/>
<feature type="region of interest" description="Disordered" evidence="1">
    <location>
        <begin position="1"/>
        <end position="20"/>
    </location>
</feature>
<protein>
    <submittedName>
        <fullName evidence="2">Hemin uptake protein HemP</fullName>
    </submittedName>
</protein>
<proteinExistence type="predicted"/>
<reference evidence="3" key="1">
    <citation type="submission" date="2016-10" db="EMBL/GenBank/DDBJ databases">
        <authorList>
            <person name="Varghese N."/>
            <person name="Submissions S."/>
        </authorList>
    </citation>
    <scope>NUCLEOTIDE SEQUENCE [LARGE SCALE GENOMIC DNA]</scope>
    <source>
        <strain evidence="3">DSM 217</strain>
    </source>
</reference>
<dbReference type="Pfam" id="PF10636">
    <property type="entry name" value="hemP"/>
    <property type="match status" value="1"/>
</dbReference>
<sequence>MPRESLSDSPSQRAQSAAAMRADLPRIDSNALLRGNNLLLIDHAGDRYILRMTRNNKLILTK</sequence>
<feature type="compositionally biased region" description="Low complexity" evidence="1">
    <location>
        <begin position="11"/>
        <end position="20"/>
    </location>
</feature>
<keyword evidence="3" id="KW-1185">Reference proteome</keyword>
<evidence type="ECO:0000313" key="3">
    <source>
        <dbReference type="Proteomes" id="UP000198816"/>
    </source>
</evidence>
<gene>
    <name evidence="2" type="ORF">SAMN05421783_10270</name>
</gene>
<name>A0A1H2RL16_THIRO</name>
<dbReference type="AlphaFoldDB" id="A0A1H2RL16"/>
<evidence type="ECO:0000256" key="1">
    <source>
        <dbReference type="SAM" id="MobiDB-lite"/>
    </source>
</evidence>
<accession>A0A1H2RL16</accession>
<dbReference type="InterPro" id="IPR019600">
    <property type="entry name" value="Hemin_uptake_protein_HemP"/>
</dbReference>
<evidence type="ECO:0000313" key="2">
    <source>
        <dbReference type="EMBL" id="SDW19958.1"/>
    </source>
</evidence>
<dbReference type="STRING" id="1058.SAMN05421783_10270"/>